<sequence length="133" mass="14993">MSLRHISRFCFRAVQGLKDQNSKGTIKPSQPKSRSESENSGHGRRVSGIVEPAKKVNVDDEKRRMRVAEKADNVLQLIFWGPKAPAAQVHDGPKGLLGIFDLPVVGAFSIPTRDSFHLLRRRRRETSTFIFLD</sequence>
<name>A0AA88WRK0_9ASTE</name>
<protein>
    <submittedName>
        <fullName evidence="2">Uncharacterized protein</fullName>
    </submittedName>
</protein>
<evidence type="ECO:0000313" key="2">
    <source>
        <dbReference type="EMBL" id="KAK3032272.1"/>
    </source>
</evidence>
<organism evidence="2 3">
    <name type="scientific">Escallonia herrerae</name>
    <dbReference type="NCBI Taxonomy" id="1293975"/>
    <lineage>
        <taxon>Eukaryota</taxon>
        <taxon>Viridiplantae</taxon>
        <taxon>Streptophyta</taxon>
        <taxon>Embryophyta</taxon>
        <taxon>Tracheophyta</taxon>
        <taxon>Spermatophyta</taxon>
        <taxon>Magnoliopsida</taxon>
        <taxon>eudicotyledons</taxon>
        <taxon>Gunneridae</taxon>
        <taxon>Pentapetalae</taxon>
        <taxon>asterids</taxon>
        <taxon>campanulids</taxon>
        <taxon>Escalloniales</taxon>
        <taxon>Escalloniaceae</taxon>
        <taxon>Escallonia</taxon>
    </lineage>
</organism>
<evidence type="ECO:0000256" key="1">
    <source>
        <dbReference type="SAM" id="MobiDB-lite"/>
    </source>
</evidence>
<dbReference type="AlphaFoldDB" id="A0AA88WRK0"/>
<reference evidence="2" key="1">
    <citation type="submission" date="2022-12" db="EMBL/GenBank/DDBJ databases">
        <title>Draft genome assemblies for two species of Escallonia (Escalloniales).</title>
        <authorList>
            <person name="Chanderbali A."/>
            <person name="Dervinis C."/>
            <person name="Anghel I."/>
            <person name="Soltis D."/>
            <person name="Soltis P."/>
            <person name="Zapata F."/>
        </authorList>
    </citation>
    <scope>NUCLEOTIDE SEQUENCE</scope>
    <source>
        <strain evidence="2">UCBG64.0493</strain>
        <tissue evidence="2">Leaf</tissue>
    </source>
</reference>
<feature type="region of interest" description="Disordered" evidence="1">
    <location>
        <begin position="20"/>
        <end position="55"/>
    </location>
</feature>
<dbReference type="Proteomes" id="UP001188597">
    <property type="component" value="Unassembled WGS sequence"/>
</dbReference>
<accession>A0AA88WRK0</accession>
<comment type="caution">
    <text evidence="2">The sequence shown here is derived from an EMBL/GenBank/DDBJ whole genome shotgun (WGS) entry which is preliminary data.</text>
</comment>
<proteinExistence type="predicted"/>
<evidence type="ECO:0000313" key="3">
    <source>
        <dbReference type="Proteomes" id="UP001188597"/>
    </source>
</evidence>
<keyword evidence="3" id="KW-1185">Reference proteome</keyword>
<dbReference type="EMBL" id="JAVXUP010000275">
    <property type="protein sequence ID" value="KAK3032272.1"/>
    <property type="molecule type" value="Genomic_DNA"/>
</dbReference>
<gene>
    <name evidence="2" type="ORF">RJ639_037446</name>
</gene>
<feature type="compositionally biased region" description="Polar residues" evidence="1">
    <location>
        <begin position="20"/>
        <end position="32"/>
    </location>
</feature>